<sequence length="470" mass="53388">MIHLPLSTILLQIGGVEFLQGYGNPVIHYVMNVSKREIDDNTLVFHMDHEKINGKYWKNNESIVIVTDRPDLCTDLGDSIFLIKTEDLDEAYWKFVTYYRGLFDIPVIGVTGTCGKTTTKEMIRQILKYDFNVKATWMSMNSMSVNLRYLMKLEKETEIAVYEMPVAYPGYLKVACTYFQPQIRILLNIGVHHLADCETPEEYMKAKAEIVDGLDPEHGVLILNADDENIKRVVNVNHLKRVVYFGKSEHSDFRATNIQYANDGMIFTLAYLDEEYDVFVPGYGEHNIYNALASIAAVSYAGVTIERAIELLASFEQVKEHLEFKAGKGGCTVIDDTWNSAPLSMATGLQVLSDVSKDKKSIALLGYMPQLGKGPYAVEQYEEMGRKAVEANIDMLVVVGEKAKYIGLGAIKHGMDPNKIHYCETGYEVFDLIEPYLSVDTNILLKITYRVMKRESFKKLRKNLIQHDDE</sequence>
<dbReference type="InterPro" id="IPR004101">
    <property type="entry name" value="Mur_ligase_C"/>
</dbReference>
<dbReference type="Proteomes" id="UP000078534">
    <property type="component" value="Unassembled WGS sequence"/>
</dbReference>
<dbReference type="PANTHER" id="PTHR43024">
    <property type="entry name" value="UDP-N-ACETYLMURAMOYL-TRIPEPTIDE--D-ALANYL-D-ALANINE LIGASE"/>
    <property type="match status" value="1"/>
</dbReference>
<dbReference type="InterPro" id="IPR036615">
    <property type="entry name" value="Mur_ligase_C_dom_sf"/>
</dbReference>
<dbReference type="PANTHER" id="PTHR43024:SF1">
    <property type="entry name" value="UDP-N-ACETYLMURAMOYL-TRIPEPTIDE--D-ALANYL-D-ALANINE LIGASE"/>
    <property type="match status" value="1"/>
</dbReference>
<dbReference type="InterPro" id="IPR036565">
    <property type="entry name" value="Mur-like_cat_sf"/>
</dbReference>
<dbReference type="GO" id="GO:0005524">
    <property type="term" value="F:ATP binding"/>
    <property type="evidence" value="ECO:0007669"/>
    <property type="project" value="UniProtKB-KW"/>
</dbReference>
<dbReference type="RefSeq" id="WP_066325196.1">
    <property type="nucleotide sequence ID" value="NZ_LWSG01000001.1"/>
</dbReference>
<evidence type="ECO:0000256" key="3">
    <source>
        <dbReference type="ARBA" id="ARBA00022840"/>
    </source>
</evidence>
<comment type="caution">
    <text evidence="6">The sequence shown here is derived from an EMBL/GenBank/DDBJ whole genome shotgun (WGS) entry which is preliminary data.</text>
</comment>
<dbReference type="SUPFAM" id="SSF53244">
    <property type="entry name" value="MurD-like peptide ligases, peptide-binding domain"/>
    <property type="match status" value="1"/>
</dbReference>
<evidence type="ECO:0000313" key="6">
    <source>
        <dbReference type="EMBL" id="OAS89401.1"/>
    </source>
</evidence>
<protein>
    <submittedName>
        <fullName evidence="6">UDP-N-acetylmuramoyl-tripeptide--D-alanyl-D-alanine ligase</fullName>
    </submittedName>
</protein>
<evidence type="ECO:0000256" key="2">
    <source>
        <dbReference type="ARBA" id="ARBA00022741"/>
    </source>
</evidence>
<gene>
    <name evidence="6" type="ORF">A6K24_02280</name>
</gene>
<dbReference type="SUPFAM" id="SSF53623">
    <property type="entry name" value="MurD-like peptide ligases, catalytic domain"/>
    <property type="match status" value="1"/>
</dbReference>
<organism evidence="6 7">
    <name type="scientific">Metabacillus litoralis</name>
    <dbReference type="NCBI Taxonomy" id="152268"/>
    <lineage>
        <taxon>Bacteria</taxon>
        <taxon>Bacillati</taxon>
        <taxon>Bacillota</taxon>
        <taxon>Bacilli</taxon>
        <taxon>Bacillales</taxon>
        <taxon>Bacillaceae</taxon>
        <taxon>Metabacillus</taxon>
    </lineage>
</organism>
<evidence type="ECO:0000256" key="1">
    <source>
        <dbReference type="ARBA" id="ARBA00022598"/>
    </source>
</evidence>
<keyword evidence="1 6" id="KW-0436">Ligase</keyword>
<keyword evidence="2" id="KW-0547">Nucleotide-binding</keyword>
<accession>A0A179T6H5</accession>
<evidence type="ECO:0000313" key="7">
    <source>
        <dbReference type="Proteomes" id="UP000078534"/>
    </source>
</evidence>
<dbReference type="Pfam" id="PF08245">
    <property type="entry name" value="Mur_ligase_M"/>
    <property type="match status" value="1"/>
</dbReference>
<dbReference type="InterPro" id="IPR013221">
    <property type="entry name" value="Mur_ligase_cen"/>
</dbReference>
<evidence type="ECO:0000259" key="4">
    <source>
        <dbReference type="Pfam" id="PF02875"/>
    </source>
</evidence>
<dbReference type="STRING" id="152268.A6K24_02280"/>
<dbReference type="Gene3D" id="3.90.190.20">
    <property type="entry name" value="Mur ligase, C-terminal domain"/>
    <property type="match status" value="1"/>
</dbReference>
<name>A0A179T6H5_9BACI</name>
<dbReference type="Gene3D" id="3.40.1190.10">
    <property type="entry name" value="Mur-like, catalytic domain"/>
    <property type="match status" value="1"/>
</dbReference>
<keyword evidence="7" id="KW-1185">Reference proteome</keyword>
<dbReference type="EMBL" id="LWSG01000001">
    <property type="protein sequence ID" value="OAS89401.1"/>
    <property type="molecule type" value="Genomic_DNA"/>
</dbReference>
<evidence type="ECO:0000259" key="5">
    <source>
        <dbReference type="Pfam" id="PF08245"/>
    </source>
</evidence>
<dbReference type="GO" id="GO:0016881">
    <property type="term" value="F:acid-amino acid ligase activity"/>
    <property type="evidence" value="ECO:0007669"/>
    <property type="project" value="InterPro"/>
</dbReference>
<dbReference type="InterPro" id="IPR051046">
    <property type="entry name" value="MurCDEF_CellWall_CoF430Synth"/>
</dbReference>
<reference evidence="7" key="1">
    <citation type="submission" date="2016-04" db="EMBL/GenBank/DDBJ databases">
        <authorList>
            <person name="Lyu Z."/>
            <person name="Lyu W."/>
        </authorList>
    </citation>
    <scope>NUCLEOTIDE SEQUENCE [LARGE SCALE GENOMIC DNA]</scope>
    <source>
        <strain evidence="7">C44</strain>
    </source>
</reference>
<dbReference type="OrthoDB" id="9801978at2"/>
<feature type="domain" description="Mur ligase central" evidence="5">
    <location>
        <begin position="110"/>
        <end position="298"/>
    </location>
</feature>
<dbReference type="AlphaFoldDB" id="A0A179T6H5"/>
<keyword evidence="3" id="KW-0067">ATP-binding</keyword>
<feature type="domain" description="Mur ligase C-terminal" evidence="4">
    <location>
        <begin position="323"/>
        <end position="434"/>
    </location>
</feature>
<dbReference type="Pfam" id="PF02875">
    <property type="entry name" value="Mur_ligase_C"/>
    <property type="match status" value="1"/>
</dbReference>
<proteinExistence type="predicted"/>